<evidence type="ECO:0000313" key="2">
    <source>
        <dbReference type="Proteomes" id="UP000050424"/>
    </source>
</evidence>
<gene>
    <name evidence="1" type="ORF">AK830_g6005</name>
</gene>
<dbReference type="Proteomes" id="UP000050424">
    <property type="component" value="Unassembled WGS sequence"/>
</dbReference>
<protein>
    <submittedName>
        <fullName evidence="1">Uncharacterized protein</fullName>
    </submittedName>
</protein>
<comment type="caution">
    <text evidence="1">The sequence shown here is derived from an EMBL/GenBank/DDBJ whole genome shotgun (WGS) entry which is preliminary data.</text>
</comment>
<sequence>MPNPTHCKQISPMEEAFAERVFEKAYGGHLRAVSQPGRFWDAMDLRNSVAKRLVEKAGPDAQSRFYETAEEFAWERIPLRTTHATFVELFDLADDQTLRAHFVDFLDTPLTTPEEETVARAALCRILGLPFTVSEKPNTAEITVQFNFVFEQVQVRLKDHPEKLAEFLIKFLAMGAQENAGDTIKKLIVIAASDSQLVEGLEKLREEMDRKFE</sequence>
<proteinExistence type="predicted"/>
<dbReference type="AlphaFoldDB" id="A0A0P7BKG5"/>
<keyword evidence="2" id="KW-1185">Reference proteome</keyword>
<evidence type="ECO:0000313" key="1">
    <source>
        <dbReference type="EMBL" id="KPM40531.1"/>
    </source>
</evidence>
<organism evidence="1 2">
    <name type="scientific">Neonectria ditissima</name>
    <dbReference type="NCBI Taxonomy" id="78410"/>
    <lineage>
        <taxon>Eukaryota</taxon>
        <taxon>Fungi</taxon>
        <taxon>Dikarya</taxon>
        <taxon>Ascomycota</taxon>
        <taxon>Pezizomycotina</taxon>
        <taxon>Sordariomycetes</taxon>
        <taxon>Hypocreomycetidae</taxon>
        <taxon>Hypocreales</taxon>
        <taxon>Nectriaceae</taxon>
        <taxon>Neonectria</taxon>
    </lineage>
</organism>
<accession>A0A0P7BKG5</accession>
<name>A0A0P7BKG5_9HYPO</name>
<dbReference type="EMBL" id="LKCW01000081">
    <property type="protein sequence ID" value="KPM40531.1"/>
    <property type="molecule type" value="Genomic_DNA"/>
</dbReference>
<reference evidence="1 2" key="1">
    <citation type="submission" date="2015-09" db="EMBL/GenBank/DDBJ databases">
        <title>Draft genome of a European isolate of the apple canker pathogen Neonectria ditissima.</title>
        <authorList>
            <person name="Gomez-Cortecero A."/>
            <person name="Harrison R.J."/>
            <person name="Armitage A.D."/>
        </authorList>
    </citation>
    <scope>NUCLEOTIDE SEQUENCE [LARGE SCALE GENOMIC DNA]</scope>
    <source>
        <strain evidence="1 2">R09/05</strain>
    </source>
</reference>
<dbReference type="OrthoDB" id="4822093at2759"/>